<dbReference type="Gene3D" id="3.40.630.30">
    <property type="match status" value="1"/>
</dbReference>
<feature type="domain" description="N-acetyltransferase" evidence="5">
    <location>
        <begin position="34"/>
        <end position="185"/>
    </location>
</feature>
<evidence type="ECO:0000256" key="2">
    <source>
        <dbReference type="ARBA" id="ARBA00022490"/>
    </source>
</evidence>
<dbReference type="OrthoDB" id="9794566at2"/>
<dbReference type="Pfam" id="PF00583">
    <property type="entry name" value="Acetyltransf_1"/>
    <property type="match status" value="1"/>
</dbReference>
<sequence>MWRKFRNWFTWISRPLPEQVRNFRQMITVRGRSFELRPASRDDIAEMVLVERWAYEGEEPWAEGVFYDLLSQPHNSLFVLIREPETNSLAGYIIASFRPGIKDVHISNITIAPDWQKRGLGTFLLTYIMTVAQQINFNRVSLEVRVSNVGAVALYERLGFQIVRTRAKYYDDTGEDAYDMAQMLGDGTKDDDGQLSFKDNR</sequence>
<comment type="similarity">
    <text evidence="1">Belongs to the acetyltransferase family. RimI subfamily.</text>
</comment>
<accession>A0A6C2C6W4</accession>
<keyword evidence="7" id="KW-1185">Reference proteome</keyword>
<dbReference type="SUPFAM" id="SSF55729">
    <property type="entry name" value="Acyl-CoA N-acyltransferases (Nat)"/>
    <property type="match status" value="1"/>
</dbReference>
<gene>
    <name evidence="6" type="primary">rimI</name>
    <name evidence="6" type="ORF">ESZ50_06485</name>
</gene>
<keyword evidence="2" id="KW-0963">Cytoplasm</keyword>
<dbReference type="InterPro" id="IPR006464">
    <property type="entry name" value="AcTrfase_RimI/Ard1"/>
</dbReference>
<dbReference type="PROSITE" id="PS51186">
    <property type="entry name" value="GNAT"/>
    <property type="match status" value="1"/>
</dbReference>
<dbReference type="PANTHER" id="PTHR43420:SF44">
    <property type="entry name" value="ACETYLTRANSFERASE YPEA"/>
    <property type="match status" value="1"/>
</dbReference>
<reference evidence="6 7" key="1">
    <citation type="submission" date="2019-01" db="EMBL/GenBank/DDBJ databases">
        <title>Weissella sp. nov., a novel lactic acid bacterium isolated from animal feces.</title>
        <authorList>
            <person name="Wang L.-T."/>
        </authorList>
    </citation>
    <scope>NUCLEOTIDE SEQUENCE [LARGE SCALE GENOMIC DNA]</scope>
    <source>
        <strain evidence="6 7">8H-2</strain>
    </source>
</reference>
<keyword evidence="3 6" id="KW-0808">Transferase</keyword>
<dbReference type="AlphaFoldDB" id="A0A6C2C6W4"/>
<comment type="caution">
    <text evidence="6">The sequence shown here is derived from an EMBL/GenBank/DDBJ whole genome shotgun (WGS) entry which is preliminary data.</text>
</comment>
<evidence type="ECO:0000256" key="4">
    <source>
        <dbReference type="ARBA" id="ARBA00023315"/>
    </source>
</evidence>
<dbReference type="CDD" id="cd04301">
    <property type="entry name" value="NAT_SF"/>
    <property type="match status" value="1"/>
</dbReference>
<dbReference type="GO" id="GO:0008080">
    <property type="term" value="F:N-acetyltransferase activity"/>
    <property type="evidence" value="ECO:0007669"/>
    <property type="project" value="InterPro"/>
</dbReference>
<dbReference type="EMBL" id="SDGZ01000015">
    <property type="protein sequence ID" value="TYC49125.1"/>
    <property type="molecule type" value="Genomic_DNA"/>
</dbReference>
<keyword evidence="4" id="KW-0012">Acyltransferase</keyword>
<evidence type="ECO:0000259" key="5">
    <source>
        <dbReference type="PROSITE" id="PS51186"/>
    </source>
</evidence>
<evidence type="ECO:0000256" key="3">
    <source>
        <dbReference type="ARBA" id="ARBA00022679"/>
    </source>
</evidence>
<proteinExistence type="inferred from homology"/>
<evidence type="ECO:0000313" key="6">
    <source>
        <dbReference type="EMBL" id="TYC49125.1"/>
    </source>
</evidence>
<dbReference type="NCBIfam" id="TIGR01575">
    <property type="entry name" value="rimI"/>
    <property type="match status" value="1"/>
</dbReference>
<protein>
    <submittedName>
        <fullName evidence="6">Ribosomal-protein-alanine N-acetyltransferase</fullName>
    </submittedName>
</protein>
<dbReference type="InterPro" id="IPR000182">
    <property type="entry name" value="GNAT_dom"/>
</dbReference>
<organism evidence="6 7">
    <name type="scientific">Weissella muntiaci</name>
    <dbReference type="NCBI Taxonomy" id="2508881"/>
    <lineage>
        <taxon>Bacteria</taxon>
        <taxon>Bacillati</taxon>
        <taxon>Bacillota</taxon>
        <taxon>Bacilli</taxon>
        <taxon>Lactobacillales</taxon>
        <taxon>Lactobacillaceae</taxon>
        <taxon>Weissella</taxon>
    </lineage>
</organism>
<evidence type="ECO:0000313" key="7">
    <source>
        <dbReference type="Proteomes" id="UP000371977"/>
    </source>
</evidence>
<dbReference type="InterPro" id="IPR050680">
    <property type="entry name" value="YpeA/RimI_acetyltransf"/>
</dbReference>
<dbReference type="PANTHER" id="PTHR43420">
    <property type="entry name" value="ACETYLTRANSFERASE"/>
    <property type="match status" value="1"/>
</dbReference>
<evidence type="ECO:0000256" key="1">
    <source>
        <dbReference type="ARBA" id="ARBA00005395"/>
    </source>
</evidence>
<dbReference type="Proteomes" id="UP000371977">
    <property type="component" value="Unassembled WGS sequence"/>
</dbReference>
<dbReference type="InterPro" id="IPR016181">
    <property type="entry name" value="Acyl_CoA_acyltransferase"/>
</dbReference>
<name>A0A6C2C6W4_9LACO</name>